<protein>
    <recommendedName>
        <fullName evidence="5">Phytanoyl-CoA dioxygenase</fullName>
    </recommendedName>
</protein>
<dbReference type="GO" id="GO:0016491">
    <property type="term" value="F:oxidoreductase activity"/>
    <property type="evidence" value="ECO:0007669"/>
    <property type="project" value="UniProtKB-ARBA"/>
</dbReference>
<name>A0A439DFS2_9PEZI</name>
<evidence type="ECO:0000256" key="1">
    <source>
        <dbReference type="ARBA" id="ARBA00001962"/>
    </source>
</evidence>
<comment type="caution">
    <text evidence="3">The sequence shown here is derived from an EMBL/GenBank/DDBJ whole genome shotgun (WGS) entry which is preliminary data.</text>
</comment>
<evidence type="ECO:0008006" key="5">
    <source>
        <dbReference type="Google" id="ProtNLM"/>
    </source>
</evidence>
<gene>
    <name evidence="3" type="ORF">EKO27_g1847</name>
</gene>
<evidence type="ECO:0000313" key="3">
    <source>
        <dbReference type="EMBL" id="RWA13245.1"/>
    </source>
</evidence>
<reference evidence="3 4" key="1">
    <citation type="submission" date="2018-12" db="EMBL/GenBank/DDBJ databases">
        <title>Draft genome sequence of Xylaria grammica IHI A82.</title>
        <authorList>
            <person name="Buettner E."/>
            <person name="Kellner H."/>
        </authorList>
    </citation>
    <scope>NUCLEOTIDE SEQUENCE [LARGE SCALE GENOMIC DNA]</scope>
    <source>
        <strain evidence="3 4">IHI A82</strain>
    </source>
</reference>
<sequence length="274" mass="31202">MNGTTDETKVDRFADVKAHFKEHGWAKIPAVLTKERAAQIVSRLWETAVTQESRGYRQFNPFMDPNTSNVRVWYQPEIHSIFEELTFNPVALEMVEAALGARPILSNFNVNIARPGSESMSLHSDQSLTYPSPWIHTWAANALWEENGATRYLPGSHKYTTRQEIPPNAPELLRPFNADAGDLIIMSGALWHTSGLNRTKDEDRTVLFGYFVAPHLRPQVNWTSKISRNIQDNMTPEQRRVLCIDDMVDLSAEGDHRYLSKQYPDYVKAKESGA</sequence>
<dbReference type="Proteomes" id="UP000286045">
    <property type="component" value="Unassembled WGS sequence"/>
</dbReference>
<evidence type="ECO:0000256" key="2">
    <source>
        <dbReference type="ARBA" id="ARBA00005830"/>
    </source>
</evidence>
<dbReference type="Pfam" id="PF05721">
    <property type="entry name" value="PhyH"/>
    <property type="match status" value="1"/>
</dbReference>
<comment type="similarity">
    <text evidence="2">Belongs to the PhyH family.</text>
</comment>
<dbReference type="GO" id="GO:0046872">
    <property type="term" value="F:metal ion binding"/>
    <property type="evidence" value="ECO:0007669"/>
    <property type="project" value="UniProtKB-ARBA"/>
</dbReference>
<dbReference type="SUPFAM" id="SSF51197">
    <property type="entry name" value="Clavaminate synthase-like"/>
    <property type="match status" value="1"/>
</dbReference>
<dbReference type="EMBL" id="RYZI01000031">
    <property type="protein sequence ID" value="RWA13245.1"/>
    <property type="molecule type" value="Genomic_DNA"/>
</dbReference>
<keyword evidence="4" id="KW-1185">Reference proteome</keyword>
<evidence type="ECO:0000313" key="4">
    <source>
        <dbReference type="Proteomes" id="UP000286045"/>
    </source>
</evidence>
<dbReference type="PANTHER" id="PTHR20883:SF48">
    <property type="entry name" value="ECTOINE DIOXYGENASE"/>
    <property type="match status" value="1"/>
</dbReference>
<accession>A0A439DFS2</accession>
<dbReference type="InterPro" id="IPR008775">
    <property type="entry name" value="Phytyl_CoA_dOase-like"/>
</dbReference>
<organism evidence="3 4">
    <name type="scientific">Xylaria grammica</name>
    <dbReference type="NCBI Taxonomy" id="363999"/>
    <lineage>
        <taxon>Eukaryota</taxon>
        <taxon>Fungi</taxon>
        <taxon>Dikarya</taxon>
        <taxon>Ascomycota</taxon>
        <taxon>Pezizomycotina</taxon>
        <taxon>Sordariomycetes</taxon>
        <taxon>Xylariomycetidae</taxon>
        <taxon>Xylariales</taxon>
        <taxon>Xylariaceae</taxon>
        <taxon>Xylaria</taxon>
    </lineage>
</organism>
<dbReference type="Gene3D" id="2.60.120.620">
    <property type="entry name" value="q2cbj1_9rhob like domain"/>
    <property type="match status" value="1"/>
</dbReference>
<dbReference type="PANTHER" id="PTHR20883">
    <property type="entry name" value="PHYTANOYL-COA DIOXYGENASE DOMAIN CONTAINING 1"/>
    <property type="match status" value="1"/>
</dbReference>
<comment type="cofactor">
    <cofactor evidence="1">
        <name>Fe cation</name>
        <dbReference type="ChEBI" id="CHEBI:24875"/>
    </cofactor>
</comment>
<dbReference type="AlphaFoldDB" id="A0A439DFS2"/>
<proteinExistence type="inferred from homology"/>